<organism evidence="1">
    <name type="scientific">Rhizophora mucronata</name>
    <name type="common">Asiatic mangrove</name>
    <dbReference type="NCBI Taxonomy" id="61149"/>
    <lineage>
        <taxon>Eukaryota</taxon>
        <taxon>Viridiplantae</taxon>
        <taxon>Streptophyta</taxon>
        <taxon>Embryophyta</taxon>
        <taxon>Tracheophyta</taxon>
        <taxon>Spermatophyta</taxon>
        <taxon>Magnoliopsida</taxon>
        <taxon>eudicotyledons</taxon>
        <taxon>Gunneridae</taxon>
        <taxon>Pentapetalae</taxon>
        <taxon>rosids</taxon>
        <taxon>fabids</taxon>
        <taxon>Malpighiales</taxon>
        <taxon>Rhizophoraceae</taxon>
        <taxon>Rhizophora</taxon>
    </lineage>
</organism>
<name>A0A2P2MAW1_RHIMU</name>
<accession>A0A2P2MAW1</accession>
<dbReference type="AlphaFoldDB" id="A0A2P2MAW1"/>
<evidence type="ECO:0000313" key="1">
    <source>
        <dbReference type="EMBL" id="MBX27372.1"/>
    </source>
</evidence>
<proteinExistence type="predicted"/>
<reference evidence="1" key="1">
    <citation type="submission" date="2018-02" db="EMBL/GenBank/DDBJ databases">
        <title>Rhizophora mucronata_Transcriptome.</title>
        <authorList>
            <person name="Meera S.P."/>
            <person name="Sreeshan A."/>
            <person name="Augustine A."/>
        </authorList>
    </citation>
    <scope>NUCLEOTIDE SEQUENCE</scope>
    <source>
        <tissue evidence="1">Leaf</tissue>
    </source>
</reference>
<dbReference type="EMBL" id="GGEC01046888">
    <property type="protein sequence ID" value="MBX27372.1"/>
    <property type="molecule type" value="Transcribed_RNA"/>
</dbReference>
<sequence length="25" mass="2845">MHVSEPVKLLNFNKLIETTKTSSLD</sequence>
<protein>
    <submittedName>
        <fullName evidence="1">Uncharacterized protein</fullName>
    </submittedName>
</protein>